<evidence type="ECO:0000256" key="2">
    <source>
        <dbReference type="ARBA" id="ARBA00023043"/>
    </source>
</evidence>
<accession>A0A2J8ADQ1</accession>
<protein>
    <submittedName>
        <fullName evidence="5">Cortactin-binding protein 2</fullName>
    </submittedName>
</protein>
<keyword evidence="4" id="KW-1133">Transmembrane helix</keyword>
<keyword evidence="4" id="KW-0812">Transmembrane</keyword>
<dbReference type="Gene3D" id="1.25.40.20">
    <property type="entry name" value="Ankyrin repeat-containing domain"/>
    <property type="match status" value="1"/>
</dbReference>
<feature type="repeat" description="ANK" evidence="3">
    <location>
        <begin position="83"/>
        <end position="111"/>
    </location>
</feature>
<keyword evidence="1" id="KW-0677">Repeat</keyword>
<dbReference type="SMART" id="SM00248">
    <property type="entry name" value="ANK"/>
    <property type="match status" value="3"/>
</dbReference>
<reference evidence="5 6" key="1">
    <citation type="journal article" date="2017" name="Mol. Biol. Evol.">
        <title>The 4-celled Tetrabaena socialis nuclear genome reveals the essential components for genetic control of cell number at the origin of multicellularity in the volvocine lineage.</title>
        <authorList>
            <person name="Featherston J."/>
            <person name="Arakaki Y."/>
            <person name="Hanschen E.R."/>
            <person name="Ferris P.J."/>
            <person name="Michod R.E."/>
            <person name="Olson B.J.S.C."/>
            <person name="Nozaki H."/>
            <person name="Durand P.M."/>
        </authorList>
    </citation>
    <scope>NUCLEOTIDE SEQUENCE [LARGE SCALE GENOMIC DNA]</scope>
    <source>
        <strain evidence="5 6">NIES-571</strain>
    </source>
</reference>
<evidence type="ECO:0000313" key="6">
    <source>
        <dbReference type="Proteomes" id="UP000236333"/>
    </source>
</evidence>
<evidence type="ECO:0000256" key="3">
    <source>
        <dbReference type="PROSITE-ProRule" id="PRU00023"/>
    </source>
</evidence>
<evidence type="ECO:0000256" key="1">
    <source>
        <dbReference type="ARBA" id="ARBA00022737"/>
    </source>
</evidence>
<dbReference type="PANTHER" id="PTHR24198:SF165">
    <property type="entry name" value="ANKYRIN REPEAT-CONTAINING PROTEIN-RELATED"/>
    <property type="match status" value="1"/>
</dbReference>
<sequence>MATQKGTAARGSKPGKKEEELLSAIATNDEANVAALLLDDGVSPNFVVGSGLSPLVAAAENGYTATVRLLLSHGALPNVELTNGNYPLRAAILSGDGECVRALLEHGADVNHCRLRLASDRVVGAGRPALPLLPLLRSGGRGGASACSSLCRVSVSFCFRLVISRSMKAMSPRVLDLHPELWIFVGLAAVAAGFWLILFS</sequence>
<dbReference type="OrthoDB" id="531244at2759"/>
<dbReference type="PROSITE" id="PS50088">
    <property type="entry name" value="ANK_REPEAT"/>
    <property type="match status" value="2"/>
</dbReference>
<name>A0A2J8ADQ1_9CHLO</name>
<evidence type="ECO:0000313" key="5">
    <source>
        <dbReference type="EMBL" id="PNH10647.1"/>
    </source>
</evidence>
<comment type="caution">
    <text evidence="5">The sequence shown here is derived from an EMBL/GenBank/DDBJ whole genome shotgun (WGS) entry which is preliminary data.</text>
</comment>
<feature type="repeat" description="ANK" evidence="3">
    <location>
        <begin position="50"/>
        <end position="82"/>
    </location>
</feature>
<proteinExistence type="predicted"/>
<keyword evidence="2 3" id="KW-0040">ANK repeat</keyword>
<dbReference type="Proteomes" id="UP000236333">
    <property type="component" value="Unassembled WGS sequence"/>
</dbReference>
<dbReference type="GO" id="GO:0005737">
    <property type="term" value="C:cytoplasm"/>
    <property type="evidence" value="ECO:0007669"/>
    <property type="project" value="TreeGrafter"/>
</dbReference>
<evidence type="ECO:0000256" key="4">
    <source>
        <dbReference type="SAM" id="Phobius"/>
    </source>
</evidence>
<dbReference type="AlphaFoldDB" id="A0A2J8ADQ1"/>
<organism evidence="5 6">
    <name type="scientific">Tetrabaena socialis</name>
    <dbReference type="NCBI Taxonomy" id="47790"/>
    <lineage>
        <taxon>Eukaryota</taxon>
        <taxon>Viridiplantae</taxon>
        <taxon>Chlorophyta</taxon>
        <taxon>core chlorophytes</taxon>
        <taxon>Chlorophyceae</taxon>
        <taxon>CS clade</taxon>
        <taxon>Chlamydomonadales</taxon>
        <taxon>Tetrabaenaceae</taxon>
        <taxon>Tetrabaena</taxon>
    </lineage>
</organism>
<dbReference type="InterPro" id="IPR002110">
    <property type="entry name" value="Ankyrin_rpt"/>
</dbReference>
<dbReference type="PROSITE" id="PS50297">
    <property type="entry name" value="ANK_REP_REGION"/>
    <property type="match status" value="2"/>
</dbReference>
<keyword evidence="4" id="KW-0472">Membrane</keyword>
<feature type="transmembrane region" description="Helical" evidence="4">
    <location>
        <begin position="181"/>
        <end position="199"/>
    </location>
</feature>
<keyword evidence="6" id="KW-1185">Reference proteome</keyword>
<dbReference type="EMBL" id="PGGS01000050">
    <property type="protein sequence ID" value="PNH10647.1"/>
    <property type="molecule type" value="Genomic_DNA"/>
</dbReference>
<dbReference type="PANTHER" id="PTHR24198">
    <property type="entry name" value="ANKYRIN REPEAT AND PROTEIN KINASE DOMAIN-CONTAINING PROTEIN"/>
    <property type="match status" value="1"/>
</dbReference>
<dbReference type="Pfam" id="PF12796">
    <property type="entry name" value="Ank_2"/>
    <property type="match status" value="1"/>
</dbReference>
<gene>
    <name evidence="5" type="ORF">TSOC_002602</name>
</gene>
<dbReference type="InterPro" id="IPR036770">
    <property type="entry name" value="Ankyrin_rpt-contain_sf"/>
</dbReference>
<dbReference type="SUPFAM" id="SSF48403">
    <property type="entry name" value="Ankyrin repeat"/>
    <property type="match status" value="1"/>
</dbReference>